<keyword evidence="2" id="KW-0732">Signal</keyword>
<dbReference type="Proteomes" id="UP000317646">
    <property type="component" value="Unassembled WGS sequence"/>
</dbReference>
<evidence type="ECO:0000313" key="5">
    <source>
        <dbReference type="Proteomes" id="UP000317646"/>
    </source>
</evidence>
<feature type="compositionally biased region" description="Basic residues" evidence="1">
    <location>
        <begin position="478"/>
        <end position="491"/>
    </location>
</feature>
<dbReference type="OrthoDB" id="9809549at2"/>
<dbReference type="InterPro" id="IPR000073">
    <property type="entry name" value="AB_hydrolase_1"/>
</dbReference>
<name>A0A502GLW0_9BACT</name>
<dbReference type="EMBL" id="RCYZ01000009">
    <property type="protein sequence ID" value="TPG62280.1"/>
    <property type="molecule type" value="Genomic_DNA"/>
</dbReference>
<dbReference type="RefSeq" id="WP_140469020.1">
    <property type="nucleotide sequence ID" value="NZ_RCYZ01000009.1"/>
</dbReference>
<dbReference type="InterPro" id="IPR029058">
    <property type="entry name" value="AB_hydrolase_fold"/>
</dbReference>
<dbReference type="PANTHER" id="PTHR43265">
    <property type="entry name" value="ESTERASE ESTD"/>
    <property type="match status" value="1"/>
</dbReference>
<dbReference type="InterPro" id="IPR053145">
    <property type="entry name" value="AB_hydrolase_Est10"/>
</dbReference>
<feature type="chain" id="PRO_5021227682" evidence="2">
    <location>
        <begin position="22"/>
        <end position="491"/>
    </location>
</feature>
<keyword evidence="4" id="KW-0378">Hydrolase</keyword>
<evidence type="ECO:0000313" key="4">
    <source>
        <dbReference type="EMBL" id="TPG62280.1"/>
    </source>
</evidence>
<dbReference type="AlphaFoldDB" id="A0A502GLW0"/>
<gene>
    <name evidence="4" type="ORF">EAH73_18950</name>
</gene>
<dbReference type="GO" id="GO:0052689">
    <property type="term" value="F:carboxylic ester hydrolase activity"/>
    <property type="evidence" value="ECO:0007669"/>
    <property type="project" value="TreeGrafter"/>
</dbReference>
<proteinExistence type="predicted"/>
<feature type="region of interest" description="Disordered" evidence="1">
    <location>
        <begin position="471"/>
        <end position="491"/>
    </location>
</feature>
<accession>A0A502GLW0</accession>
<dbReference type="PANTHER" id="PTHR43265:SF1">
    <property type="entry name" value="ESTERASE ESTD"/>
    <property type="match status" value="1"/>
</dbReference>
<dbReference type="SUPFAM" id="SSF53474">
    <property type="entry name" value="alpha/beta-Hydrolases"/>
    <property type="match status" value="1"/>
</dbReference>
<protein>
    <submittedName>
        <fullName evidence="4">Alpha/beta hydrolase</fullName>
    </submittedName>
</protein>
<organism evidence="4 5">
    <name type="scientific">Hymenobacter nivis</name>
    <dbReference type="NCBI Taxonomy" id="1850093"/>
    <lineage>
        <taxon>Bacteria</taxon>
        <taxon>Pseudomonadati</taxon>
        <taxon>Bacteroidota</taxon>
        <taxon>Cytophagia</taxon>
        <taxon>Cytophagales</taxon>
        <taxon>Hymenobacteraceae</taxon>
        <taxon>Hymenobacter</taxon>
    </lineage>
</organism>
<keyword evidence="5" id="KW-1185">Reference proteome</keyword>
<feature type="signal peptide" evidence="2">
    <location>
        <begin position="1"/>
        <end position="21"/>
    </location>
</feature>
<reference evidence="4 5" key="1">
    <citation type="journal article" date="2019" name="Environ. Microbiol.">
        <title>Species interactions and distinct microbial communities in high Arctic permafrost affected cryosols are associated with the CH4 and CO2 gas fluxes.</title>
        <authorList>
            <person name="Altshuler I."/>
            <person name="Hamel J."/>
            <person name="Turney S."/>
            <person name="Magnuson E."/>
            <person name="Levesque R."/>
            <person name="Greer C."/>
            <person name="Whyte L.G."/>
        </authorList>
    </citation>
    <scope>NUCLEOTIDE SEQUENCE [LARGE SCALE GENOMIC DNA]</scope>
    <source>
        <strain evidence="4 5">S9.2P</strain>
    </source>
</reference>
<evidence type="ECO:0000259" key="3">
    <source>
        <dbReference type="Pfam" id="PF12697"/>
    </source>
</evidence>
<feature type="domain" description="AB hydrolase-1" evidence="3">
    <location>
        <begin position="191"/>
        <end position="431"/>
    </location>
</feature>
<dbReference type="Gene3D" id="3.40.50.1820">
    <property type="entry name" value="alpha/beta hydrolase"/>
    <property type="match status" value="1"/>
</dbReference>
<evidence type="ECO:0000256" key="2">
    <source>
        <dbReference type="SAM" id="SignalP"/>
    </source>
</evidence>
<sequence length="491" mass="52211">MIKFILAAFLLLASLAQPLRAAGPPPAGPAPLNGQWKGPLKLLGGEITLYITIVPLSNGTYYAALDAPQQRISRMPVEVELKGDDLTLRIEQAGSRFVGKVIGDGASLSGTWTQPGLTAPLVLVRAVASKQAASRLRAAPPYRESDVTFLNSTTRKHLSGTVTVPAGEGPFPGVVLLSDLGPQGRDAEVSGYHMFGQLADYLTRHGIAVLRFDDRGVGKSEGTYATATTADLMTDAQAAMACLRAQPLVSGGRVGLVGHGEGANVALLAAGAPSGRTPAFVVSLAGYGEPGSLVLRHQQGEIMRLIGADPSQVKAAQDAFERTVYLIRQTPDNAVARTKVTALLAGVNTGIDAGMAKARAAQLTSPWSRYFFDFDPQVRLAQVQCPVLLLNGTEDLQVSARQNMSPMLKALRRAHRQATATRLEGVNHLFQPELEEWPVVDGAQQPTFSPEALKNIHDWVALQTKLPGAPLPVTVKRPAPRKPTHPARARS</sequence>
<comment type="caution">
    <text evidence="4">The sequence shown here is derived from an EMBL/GenBank/DDBJ whole genome shotgun (WGS) entry which is preliminary data.</text>
</comment>
<dbReference type="Pfam" id="PF12697">
    <property type="entry name" value="Abhydrolase_6"/>
    <property type="match status" value="1"/>
</dbReference>
<evidence type="ECO:0000256" key="1">
    <source>
        <dbReference type="SAM" id="MobiDB-lite"/>
    </source>
</evidence>